<dbReference type="GO" id="GO:0008270">
    <property type="term" value="F:zinc ion binding"/>
    <property type="evidence" value="ECO:0007669"/>
    <property type="project" value="UniProtKB-KW"/>
</dbReference>
<name>A0A1V9X4A1_9ACAR</name>
<feature type="compositionally biased region" description="Polar residues" evidence="6">
    <location>
        <begin position="100"/>
        <end position="116"/>
    </location>
</feature>
<evidence type="ECO:0000256" key="3">
    <source>
        <dbReference type="ARBA" id="ARBA00022771"/>
    </source>
</evidence>
<comment type="caution">
    <text evidence="8">The sequence shown here is derived from an EMBL/GenBank/DDBJ whole genome shotgun (WGS) entry which is preliminary data.</text>
</comment>
<dbReference type="OrthoDB" id="5062908at2759"/>
<feature type="domain" description="C2H2-type" evidence="7">
    <location>
        <begin position="162"/>
        <end position="190"/>
    </location>
</feature>
<dbReference type="FunFam" id="3.30.160.60:FF:000624">
    <property type="entry name" value="zinc finger protein 697"/>
    <property type="match status" value="1"/>
</dbReference>
<evidence type="ECO:0000256" key="1">
    <source>
        <dbReference type="ARBA" id="ARBA00022723"/>
    </source>
</evidence>
<dbReference type="STRING" id="418985.A0A1V9X4A1"/>
<keyword evidence="1" id="KW-0479">Metal-binding</keyword>
<feature type="domain" description="C2H2-type" evidence="7">
    <location>
        <begin position="134"/>
        <end position="161"/>
    </location>
</feature>
<keyword evidence="3 5" id="KW-0863">Zinc-finger</keyword>
<accession>A0A1V9X4A1</accession>
<dbReference type="Proteomes" id="UP000192247">
    <property type="component" value="Unassembled WGS sequence"/>
</dbReference>
<dbReference type="InParanoid" id="A0A1V9X4A1"/>
<evidence type="ECO:0000256" key="2">
    <source>
        <dbReference type="ARBA" id="ARBA00022737"/>
    </source>
</evidence>
<reference evidence="8 9" key="1">
    <citation type="journal article" date="2017" name="Gigascience">
        <title>Draft genome of the honey bee ectoparasitic mite, Tropilaelaps mercedesae, is shaped by the parasitic life history.</title>
        <authorList>
            <person name="Dong X."/>
            <person name="Armstrong S.D."/>
            <person name="Xia D."/>
            <person name="Makepeace B.L."/>
            <person name="Darby A.C."/>
            <person name="Kadowaki T."/>
        </authorList>
    </citation>
    <scope>NUCLEOTIDE SEQUENCE [LARGE SCALE GENOMIC DNA]</scope>
    <source>
        <strain evidence="8">Wuxi-XJTLU</strain>
    </source>
</reference>
<evidence type="ECO:0000313" key="8">
    <source>
        <dbReference type="EMBL" id="OQR68082.1"/>
    </source>
</evidence>
<dbReference type="InterPro" id="IPR036236">
    <property type="entry name" value="Znf_C2H2_sf"/>
</dbReference>
<keyword evidence="9" id="KW-1185">Reference proteome</keyword>
<dbReference type="PROSITE" id="PS00028">
    <property type="entry name" value="ZINC_FINGER_C2H2_1"/>
    <property type="match status" value="2"/>
</dbReference>
<evidence type="ECO:0000313" key="9">
    <source>
        <dbReference type="Proteomes" id="UP000192247"/>
    </source>
</evidence>
<dbReference type="PANTHER" id="PTHR24408">
    <property type="entry name" value="ZINC FINGER PROTEIN"/>
    <property type="match status" value="1"/>
</dbReference>
<feature type="region of interest" description="Disordered" evidence="6">
    <location>
        <begin position="97"/>
        <end position="122"/>
    </location>
</feature>
<evidence type="ECO:0000259" key="7">
    <source>
        <dbReference type="PROSITE" id="PS50157"/>
    </source>
</evidence>
<dbReference type="PROSITE" id="PS50157">
    <property type="entry name" value="ZINC_FINGER_C2H2_2"/>
    <property type="match status" value="2"/>
</dbReference>
<dbReference type="AlphaFoldDB" id="A0A1V9X4A1"/>
<dbReference type="InterPro" id="IPR013087">
    <property type="entry name" value="Znf_C2H2_type"/>
</dbReference>
<dbReference type="GO" id="GO:0005634">
    <property type="term" value="C:nucleus"/>
    <property type="evidence" value="ECO:0007669"/>
    <property type="project" value="TreeGrafter"/>
</dbReference>
<dbReference type="SUPFAM" id="SSF57667">
    <property type="entry name" value="beta-beta-alpha zinc fingers"/>
    <property type="match status" value="1"/>
</dbReference>
<gene>
    <name evidence="8" type="ORF">BIW11_04631</name>
</gene>
<dbReference type="GO" id="GO:0043565">
    <property type="term" value="F:sequence-specific DNA binding"/>
    <property type="evidence" value="ECO:0007669"/>
    <property type="project" value="TreeGrafter"/>
</dbReference>
<evidence type="ECO:0000256" key="6">
    <source>
        <dbReference type="SAM" id="MobiDB-lite"/>
    </source>
</evidence>
<dbReference type="FunFam" id="3.30.160.60:FF:000251">
    <property type="entry name" value="FEZ family zinc finger 2"/>
    <property type="match status" value="1"/>
</dbReference>
<dbReference type="GO" id="GO:0000981">
    <property type="term" value="F:DNA-binding transcription factor activity, RNA polymerase II-specific"/>
    <property type="evidence" value="ECO:0007669"/>
    <property type="project" value="TreeGrafter"/>
</dbReference>
<protein>
    <submittedName>
        <fullName evidence="8">Fez family zinc finger protein-like</fullName>
    </submittedName>
</protein>
<dbReference type="SMART" id="SM00355">
    <property type="entry name" value="ZnF_C2H2"/>
    <property type="match status" value="2"/>
</dbReference>
<sequence>MTTSDSPPNQASVLTFSIERLIGPASGSTSLAGPPHSIFNPLIDPISNPYLNTLNNLNSLYSNPWLNPMQAAALSYMRSAEDYRLWTERYDTLKTAAKGETSSSVDPKTAATTQGCSDKKDQQDCASSGITKTFPCPECGKVFNAHYNLTRHMPVHTGARPFVCKECGKGFCRNFDLKKHLRKIHDVPENQLGSDDDSKPGVFKDEDDYDDAIIDV</sequence>
<proteinExistence type="predicted"/>
<organism evidence="8 9">
    <name type="scientific">Tropilaelaps mercedesae</name>
    <dbReference type="NCBI Taxonomy" id="418985"/>
    <lineage>
        <taxon>Eukaryota</taxon>
        <taxon>Metazoa</taxon>
        <taxon>Ecdysozoa</taxon>
        <taxon>Arthropoda</taxon>
        <taxon>Chelicerata</taxon>
        <taxon>Arachnida</taxon>
        <taxon>Acari</taxon>
        <taxon>Parasitiformes</taxon>
        <taxon>Mesostigmata</taxon>
        <taxon>Gamasina</taxon>
        <taxon>Dermanyssoidea</taxon>
        <taxon>Laelapidae</taxon>
        <taxon>Tropilaelaps</taxon>
    </lineage>
</organism>
<dbReference type="Pfam" id="PF00096">
    <property type="entry name" value="zf-C2H2"/>
    <property type="match status" value="2"/>
</dbReference>
<dbReference type="PANTHER" id="PTHR24408:SF58">
    <property type="entry name" value="TRANSCRIPTION FACTOR (TFIIIA), PUTATIVE (AFU_ORTHOLOGUE AFUA_1G05150)-RELATED"/>
    <property type="match status" value="1"/>
</dbReference>
<keyword evidence="2" id="KW-0677">Repeat</keyword>
<evidence type="ECO:0000256" key="5">
    <source>
        <dbReference type="PROSITE-ProRule" id="PRU00042"/>
    </source>
</evidence>
<evidence type="ECO:0000256" key="4">
    <source>
        <dbReference type="ARBA" id="ARBA00022833"/>
    </source>
</evidence>
<feature type="region of interest" description="Disordered" evidence="6">
    <location>
        <begin position="188"/>
        <end position="211"/>
    </location>
</feature>
<dbReference type="Gene3D" id="3.30.160.60">
    <property type="entry name" value="Classic Zinc Finger"/>
    <property type="match status" value="2"/>
</dbReference>
<keyword evidence="4" id="KW-0862">Zinc</keyword>
<dbReference type="EMBL" id="MNPL01026207">
    <property type="protein sequence ID" value="OQR68082.1"/>
    <property type="molecule type" value="Genomic_DNA"/>
</dbReference>